<feature type="region of interest" description="Disordered" evidence="1">
    <location>
        <begin position="647"/>
        <end position="700"/>
    </location>
</feature>
<evidence type="ECO:0000313" key="2">
    <source>
        <dbReference type="EMBL" id="WWD07265.1"/>
    </source>
</evidence>
<reference evidence="2 3" key="1">
    <citation type="submission" date="2024-01" db="EMBL/GenBank/DDBJ databases">
        <title>Comparative genomics of Cryptococcus and Kwoniella reveals pathogenesis evolution and contrasting modes of karyotype evolution via chromosome fusion or intercentromeric recombination.</title>
        <authorList>
            <person name="Coelho M.A."/>
            <person name="David-Palma M."/>
            <person name="Shea T."/>
            <person name="Bowers K."/>
            <person name="McGinley-Smith S."/>
            <person name="Mohammad A.W."/>
            <person name="Gnirke A."/>
            <person name="Yurkov A.M."/>
            <person name="Nowrousian M."/>
            <person name="Sun S."/>
            <person name="Cuomo C.A."/>
            <person name="Heitman J."/>
        </authorList>
    </citation>
    <scope>NUCLEOTIDE SEQUENCE [LARGE SCALE GENOMIC DNA]</scope>
    <source>
        <strain evidence="2 3">PYCC6329</strain>
    </source>
</reference>
<dbReference type="Proteomes" id="UP001358614">
    <property type="component" value="Chromosome 1"/>
</dbReference>
<feature type="compositionally biased region" description="Polar residues" evidence="1">
    <location>
        <begin position="156"/>
        <end position="180"/>
    </location>
</feature>
<proteinExistence type="predicted"/>
<sequence>MASSLLEVSFDANRPQTHQGIIPSPAGSPRIQRPVSQTSLHIAPSSNYSPNPGHEQSPHPMSAYPNQAYRHYQPTSMSLPAPGSFLQGSYPSTAPPIPFYPGTTPIYDSRGSQPMIRTVSHAHPMNSATEATVSSRYSSSPHSATGPPPLDGPPTASGQQTNPYHSLGMQTPSFNLQSSDSDSRHINPSLFQPSGSYSMSRSTSGASDFGPETTRLVTPGFDYRSDRLSPAEHELRKVSDSLGDYNPSNPLGGRRLGSSSTSSTFTPSFDLQPHSIHLGPHPQPPPDSIFFGGSRANYSNDHFTMSAERGGESKPDLFALGFGNGNSHDADTEYERERQNQIMTNKKLLEDVGLGNPSSYSFRSSRNSSSNGGGRPRKDSTPMRQRLRLDGPVRASPRIKEMGRSISYANLDDDDDRHAAGSEDEDEYESDAAREEEDEFRPSKRSKGSKGGYRTKSAAYSAPKMVSKPQLSLWGLLQVYGDIPFLFPLFYYTLNNDLTINSDSVPLIGSIPSTCTPLEKADTLRGFFHRGRRVLAQLDAFTARCDRKYEGPDERWPELDYHTRIAIRDVRRKVVERCENYKYTRRDILDKCLGKNKWPPIDEGLLEWRVGMSTNDPAGDLVNVTLTLPTPPPEVYSQQMRYGNIYTSSSSSGRSIKPFPRSRVGSSVPRTISVNMGEPEDSYSSHPQTSTGYPTGHSGLSIYPPPLSSNGGMYASSAIMPPPPMYGEDEVPMSVQMPSSAPAPAPTPATGPGGMNMGITTAPPPLTSSVPSSTAGWSADNDHTLGQRGVKRSRSHEDRQEGVGDDDAQSFESEEDGH</sequence>
<feature type="compositionally biased region" description="Basic and acidic residues" evidence="1">
    <location>
        <begin position="328"/>
        <end position="339"/>
    </location>
</feature>
<keyword evidence="3" id="KW-1185">Reference proteome</keyword>
<dbReference type="GeneID" id="91104163"/>
<feature type="region of interest" description="Disordered" evidence="1">
    <location>
        <begin position="1"/>
        <end position="66"/>
    </location>
</feature>
<dbReference type="EMBL" id="CP144089">
    <property type="protein sequence ID" value="WWD07265.1"/>
    <property type="molecule type" value="Genomic_DNA"/>
</dbReference>
<feature type="compositionally biased region" description="Polar residues" evidence="1">
    <location>
        <begin position="664"/>
        <end position="674"/>
    </location>
</feature>
<feature type="compositionally biased region" description="Acidic residues" evidence="1">
    <location>
        <begin position="422"/>
        <end position="439"/>
    </location>
</feature>
<feature type="region of interest" description="Disordered" evidence="1">
    <location>
        <begin position="725"/>
        <end position="818"/>
    </location>
</feature>
<feature type="compositionally biased region" description="Polar residues" evidence="1">
    <location>
        <begin position="34"/>
        <end position="50"/>
    </location>
</feature>
<dbReference type="RefSeq" id="XP_066085232.1">
    <property type="nucleotide sequence ID" value="XM_066229135.1"/>
</dbReference>
<feature type="compositionally biased region" description="Low complexity" evidence="1">
    <location>
        <begin position="194"/>
        <end position="207"/>
    </location>
</feature>
<name>A0AAX4KLB2_9TREE</name>
<gene>
    <name evidence="2" type="ORF">V865_005362</name>
</gene>
<organism evidence="2 3">
    <name type="scientific">Kwoniella europaea PYCC6329</name>
    <dbReference type="NCBI Taxonomy" id="1423913"/>
    <lineage>
        <taxon>Eukaryota</taxon>
        <taxon>Fungi</taxon>
        <taxon>Dikarya</taxon>
        <taxon>Basidiomycota</taxon>
        <taxon>Agaricomycotina</taxon>
        <taxon>Tremellomycetes</taxon>
        <taxon>Tremellales</taxon>
        <taxon>Cryptococcaceae</taxon>
        <taxon>Kwoniella</taxon>
    </lineage>
</organism>
<feature type="compositionally biased region" description="Basic and acidic residues" evidence="1">
    <location>
        <begin position="376"/>
        <end position="391"/>
    </location>
</feature>
<feature type="compositionally biased region" description="Basic and acidic residues" evidence="1">
    <location>
        <begin position="223"/>
        <end position="239"/>
    </location>
</feature>
<feature type="compositionally biased region" description="Acidic residues" evidence="1">
    <location>
        <begin position="803"/>
        <end position="818"/>
    </location>
</feature>
<feature type="compositionally biased region" description="Polar residues" evidence="1">
    <location>
        <begin position="127"/>
        <end position="143"/>
    </location>
</feature>
<feature type="compositionally biased region" description="Low complexity" evidence="1">
    <location>
        <begin position="250"/>
        <end position="269"/>
    </location>
</feature>
<feature type="region of interest" description="Disordered" evidence="1">
    <location>
        <begin position="127"/>
        <end position="457"/>
    </location>
</feature>
<dbReference type="KEGG" id="ker:91104163"/>
<evidence type="ECO:0000256" key="1">
    <source>
        <dbReference type="SAM" id="MobiDB-lite"/>
    </source>
</evidence>
<dbReference type="AlphaFoldDB" id="A0AAX4KLB2"/>
<feature type="compositionally biased region" description="Low complexity" evidence="1">
    <location>
        <begin position="355"/>
        <end position="370"/>
    </location>
</feature>
<accession>A0AAX4KLB2</accession>
<protein>
    <submittedName>
        <fullName evidence="2">Uncharacterized protein</fullName>
    </submittedName>
</protein>
<feature type="compositionally biased region" description="Polar residues" evidence="1">
    <location>
        <begin position="682"/>
        <end position="693"/>
    </location>
</feature>
<evidence type="ECO:0000313" key="3">
    <source>
        <dbReference type="Proteomes" id="UP001358614"/>
    </source>
</evidence>